<dbReference type="InterPro" id="IPR050087">
    <property type="entry name" value="AON_synthase_class-II"/>
</dbReference>
<dbReference type="GO" id="GO:0008483">
    <property type="term" value="F:transaminase activity"/>
    <property type="evidence" value="ECO:0007669"/>
    <property type="project" value="UniProtKB-KW"/>
</dbReference>
<dbReference type="PANTHER" id="PTHR13693:SF3">
    <property type="entry name" value="LD36009P"/>
    <property type="match status" value="1"/>
</dbReference>
<dbReference type="Pfam" id="PF00155">
    <property type="entry name" value="Aminotran_1_2"/>
    <property type="match status" value="1"/>
</dbReference>
<dbReference type="InterPro" id="IPR015422">
    <property type="entry name" value="PyrdxlP-dep_Trfase_small"/>
</dbReference>
<reference evidence="4" key="2">
    <citation type="submission" date="2023-06" db="EMBL/GenBank/DDBJ databases">
        <authorList>
            <person name="Williams T.J."/>
            <person name="Allen M.A."/>
            <person name="Ivanova N."/>
            <person name="Huntemann M."/>
            <person name="Haque S."/>
            <person name="Hancock A.M."/>
            <person name="Brazendale S."/>
            <person name="Cavicchioli R."/>
        </authorList>
    </citation>
    <scope>NUCLEOTIDE SEQUENCE</scope>
    <source>
        <strain evidence="4">MAG_Ga0307966_1000010</strain>
    </source>
</reference>
<sequence length="391" mass="43787">MVTGIENRCLNDVNTKLRKKYDLYYHSFEKQKGSHVWLNGKEYILLNSNDYLGLGNHPKVIERTVEYIKKWGSGTTGARLANGSRSYHIAFEEKLANFLGREACHISVCGYISCMSTIQSFATRGDLLFADSNIHSCLWSGIILSGVKSIRFKHNDILDLKKLFNEHTNSQPKLLVIEGVYSMEGHIAPIDKLTSLAKKHNIFTIVDDAHGFGVLGKQGRGTVDYFKSNKRVDIICGSFSKALSSTGGFVAGNRNLIDYLRTHSKQTIFSAAISPTQAASAEAALDIMREEPEHLEKLWSSTYTYKKMLKGLGIDFWNSQTPSVPLLMNTKEEAYFFWKYLKDNGVYSIISIPPAVPAGKNLVRTAISARHTTEDLEKVYDVLKKAVKAVL</sequence>
<dbReference type="InterPro" id="IPR015421">
    <property type="entry name" value="PyrdxlP-dep_Trfase_major"/>
</dbReference>
<keyword evidence="4" id="KW-0032">Aminotransferase</keyword>
<reference evidence="4" key="1">
    <citation type="journal article" date="2021" name="Front. Microbiol.">
        <title>Genome Analysis of a Verrucomicrobial Endosymbiont With a Tiny Genome Discovered in an Antarctic Lake.</title>
        <authorList>
            <person name="Williams T.J."/>
            <person name="Allen M.A."/>
            <person name="Ivanova N."/>
            <person name="Huntemann M."/>
            <person name="Haque S."/>
            <person name="Hancock A.M."/>
            <person name="Brazendale S."/>
            <person name="Cavicchioli R."/>
        </authorList>
    </citation>
    <scope>NUCLEOTIDE SEQUENCE</scope>
    <source>
        <strain evidence="4">MAG_Ga0307966_1000010</strain>
    </source>
</reference>
<dbReference type="InterPro" id="IPR004839">
    <property type="entry name" value="Aminotransferase_I/II_large"/>
</dbReference>
<dbReference type="Gene3D" id="3.90.1150.10">
    <property type="entry name" value="Aspartate Aminotransferase, domain 1"/>
    <property type="match status" value="1"/>
</dbReference>
<gene>
    <name evidence="4" type="ORF">QTO32_00115</name>
</gene>
<evidence type="ECO:0000259" key="3">
    <source>
        <dbReference type="Pfam" id="PF00155"/>
    </source>
</evidence>
<keyword evidence="2" id="KW-0808">Transferase</keyword>
<dbReference type="Proteomes" id="UP001238843">
    <property type="component" value="Chromosome"/>
</dbReference>
<evidence type="ECO:0000256" key="1">
    <source>
        <dbReference type="ARBA" id="ARBA00001933"/>
    </source>
</evidence>
<dbReference type="SUPFAM" id="SSF53383">
    <property type="entry name" value="PLP-dependent transferases"/>
    <property type="match status" value="1"/>
</dbReference>
<dbReference type="GO" id="GO:0030170">
    <property type="term" value="F:pyridoxal phosphate binding"/>
    <property type="evidence" value="ECO:0007669"/>
    <property type="project" value="InterPro"/>
</dbReference>
<name>A0AA51BKG2_9BACT</name>
<dbReference type="EMBL" id="CP128385">
    <property type="protein sequence ID" value="WMI30488.1"/>
    <property type="molecule type" value="Genomic_DNA"/>
</dbReference>
<dbReference type="AlphaFoldDB" id="A0AA51BKG2"/>
<feature type="domain" description="Aminotransferase class I/classII large" evidence="3">
    <location>
        <begin position="42"/>
        <end position="382"/>
    </location>
</feature>
<evidence type="ECO:0000256" key="2">
    <source>
        <dbReference type="ARBA" id="ARBA00022679"/>
    </source>
</evidence>
<proteinExistence type="predicted"/>
<comment type="cofactor">
    <cofactor evidence="1">
        <name>pyridoxal 5'-phosphate</name>
        <dbReference type="ChEBI" id="CHEBI:597326"/>
    </cofactor>
</comment>
<protein>
    <submittedName>
        <fullName evidence="4">Pyridoxal phosphate-dependent aminotransferase family protein</fullName>
    </submittedName>
</protein>
<dbReference type="Gene3D" id="3.40.640.10">
    <property type="entry name" value="Type I PLP-dependent aspartate aminotransferase-like (Major domain)"/>
    <property type="match status" value="1"/>
</dbReference>
<dbReference type="PANTHER" id="PTHR13693">
    <property type="entry name" value="CLASS II AMINOTRANSFERASE/8-AMINO-7-OXONONANOATE SYNTHASE"/>
    <property type="match status" value="1"/>
</dbReference>
<dbReference type="InterPro" id="IPR015424">
    <property type="entry name" value="PyrdxlP-dep_Trfase"/>
</dbReference>
<evidence type="ECO:0000313" key="4">
    <source>
        <dbReference type="EMBL" id="WMI30488.1"/>
    </source>
</evidence>
<organism evidence="4">
    <name type="scientific">Candidatus Organicella extenuata</name>
    <dbReference type="NCBI Taxonomy" id="2841811"/>
    <lineage>
        <taxon>Bacteria</taxon>
        <taxon>Pseudomonadati</taxon>
        <taxon>Verrucomicrobiota</taxon>
        <taxon>Candidatus Organicella</taxon>
    </lineage>
</organism>
<accession>A0AA51BKG2</accession>